<protein>
    <recommendedName>
        <fullName evidence="3">DNA topology modulation protein FlaR</fullName>
    </recommendedName>
</protein>
<dbReference type="Proteomes" id="UP001240171">
    <property type="component" value="Unassembled WGS sequence"/>
</dbReference>
<dbReference type="EMBL" id="JAUQTB010000019">
    <property type="protein sequence ID" value="MDO7908657.1"/>
    <property type="molecule type" value="Genomic_DNA"/>
</dbReference>
<evidence type="ECO:0000313" key="2">
    <source>
        <dbReference type="Proteomes" id="UP001240171"/>
    </source>
</evidence>
<dbReference type="PANTHER" id="PTHR37816:SF2">
    <property type="entry name" value="DNA TOPOLOGY MODULATION PROTEIN FLAR-RELATED PROTEIN"/>
    <property type="match status" value="1"/>
</dbReference>
<dbReference type="InterPro" id="IPR027417">
    <property type="entry name" value="P-loop_NTPase"/>
</dbReference>
<sequence>MNKVLIIGIVASGKTTLAQHLSLSTGIPWFELDSIVHHQIESIRIKRTADEQAEVISHIDRQGAWIMEGTDRASYQFLYDMADIIIFLDPLLWKRKLRIFTRYLKQKLGIEPCHYKPDLKMLRLMYQWTRDFEQNRPAFEYKLRSYGLKVIRLTDNRPSRSDKLLRRP</sequence>
<comment type="caution">
    <text evidence="1">The sequence shown here is derived from an EMBL/GenBank/DDBJ whole genome shotgun (WGS) entry which is preliminary data.</text>
</comment>
<evidence type="ECO:0000313" key="1">
    <source>
        <dbReference type="EMBL" id="MDO7908657.1"/>
    </source>
</evidence>
<name>A0ABT9CH94_9BACL</name>
<gene>
    <name evidence="1" type="ORF">Q5741_19905</name>
</gene>
<dbReference type="Gene3D" id="3.40.50.300">
    <property type="entry name" value="P-loop containing nucleotide triphosphate hydrolases"/>
    <property type="match status" value="1"/>
</dbReference>
<proteinExistence type="predicted"/>
<keyword evidence="2" id="KW-1185">Reference proteome</keyword>
<dbReference type="InterPro" id="IPR052922">
    <property type="entry name" value="Cytidylate_Kinase-2"/>
</dbReference>
<dbReference type="PANTHER" id="PTHR37816">
    <property type="entry name" value="YALI0E33011P"/>
    <property type="match status" value="1"/>
</dbReference>
<evidence type="ECO:0008006" key="3">
    <source>
        <dbReference type="Google" id="ProtNLM"/>
    </source>
</evidence>
<reference evidence="1 2" key="1">
    <citation type="submission" date="2023-07" db="EMBL/GenBank/DDBJ databases">
        <title>Paenibacillus sp. JX-17 nov. isolated from soil.</title>
        <authorList>
            <person name="Wan Y."/>
            <person name="Liu B."/>
        </authorList>
    </citation>
    <scope>NUCLEOTIDE SEQUENCE [LARGE SCALE GENOMIC DNA]</scope>
    <source>
        <strain evidence="1 2">JX-17</strain>
    </source>
</reference>
<accession>A0ABT9CH94</accession>
<dbReference type="RefSeq" id="WP_305025875.1">
    <property type="nucleotide sequence ID" value="NZ_JAUQTB010000019.1"/>
</dbReference>
<organism evidence="1 2">
    <name type="scientific">Paenibacillus lacisoli</name>
    <dbReference type="NCBI Taxonomy" id="3064525"/>
    <lineage>
        <taxon>Bacteria</taxon>
        <taxon>Bacillati</taxon>
        <taxon>Bacillota</taxon>
        <taxon>Bacilli</taxon>
        <taxon>Bacillales</taxon>
        <taxon>Paenibacillaceae</taxon>
        <taxon>Paenibacillus</taxon>
    </lineage>
</organism>
<dbReference type="SUPFAM" id="SSF52540">
    <property type="entry name" value="P-loop containing nucleoside triphosphate hydrolases"/>
    <property type="match status" value="1"/>
</dbReference>